<proteinExistence type="predicted"/>
<gene>
    <name evidence="1" type="ORF">QAD02_007207</name>
</gene>
<name>A0ACC2N305_9HYME</name>
<protein>
    <submittedName>
        <fullName evidence="1">Uncharacterized protein</fullName>
    </submittedName>
</protein>
<dbReference type="EMBL" id="CM056744">
    <property type="protein sequence ID" value="KAJ8665545.1"/>
    <property type="molecule type" value="Genomic_DNA"/>
</dbReference>
<organism evidence="1 2">
    <name type="scientific">Eretmocerus hayati</name>
    <dbReference type="NCBI Taxonomy" id="131215"/>
    <lineage>
        <taxon>Eukaryota</taxon>
        <taxon>Metazoa</taxon>
        <taxon>Ecdysozoa</taxon>
        <taxon>Arthropoda</taxon>
        <taxon>Hexapoda</taxon>
        <taxon>Insecta</taxon>
        <taxon>Pterygota</taxon>
        <taxon>Neoptera</taxon>
        <taxon>Endopterygota</taxon>
        <taxon>Hymenoptera</taxon>
        <taxon>Apocrita</taxon>
        <taxon>Proctotrupomorpha</taxon>
        <taxon>Chalcidoidea</taxon>
        <taxon>Aphelinidae</taxon>
        <taxon>Aphelininae</taxon>
        <taxon>Eretmocerus</taxon>
    </lineage>
</organism>
<accession>A0ACC2N305</accession>
<reference evidence="1" key="1">
    <citation type="submission" date="2023-04" db="EMBL/GenBank/DDBJ databases">
        <title>A chromosome-level genome assembly of the parasitoid wasp Eretmocerus hayati.</title>
        <authorList>
            <person name="Zhong Y."/>
            <person name="Liu S."/>
            <person name="Liu Y."/>
        </authorList>
    </citation>
    <scope>NUCLEOTIDE SEQUENCE</scope>
    <source>
        <strain evidence="1">ZJU_SS_LIU_2023</strain>
    </source>
</reference>
<evidence type="ECO:0000313" key="1">
    <source>
        <dbReference type="EMBL" id="KAJ8665545.1"/>
    </source>
</evidence>
<comment type="caution">
    <text evidence="1">The sequence shown here is derived from an EMBL/GenBank/DDBJ whole genome shotgun (WGS) entry which is preliminary data.</text>
</comment>
<sequence>MDGVCRNHRDPAAIRDDLDRKLILHFTSCNISFRSIENESFINFVNTLLVAGIRYTLPHWKTVAGPILESLAADIDLDKIDLFNGTRAVLMIDGYKVKNANIKLFAFSMKNIHCDIAFLAEIDISLESETAANLWRIIQFVTVRTEARYNVRIVGAVHDGDPKIVAAVRDATNSAGGVFWQSTCNSHSGNLLVHHFANNDQMDKVKAVVTLYKEPRFEALLIRAGGTRVKNPPPHRFHYAKDAIASIVRNWDHLEAITVAERARVPDRTAEYILNDGGFRYWLDRTYQLLIQICRLIKRCESPKYNVADATQEWMTLDLRTDEYDQIIRERIEKAVYPVGCLANMLHPRYRGNQLTPYQRRLGELFMRNRLSQGVNNEYLHYINNIGNYARLADASTSAIDYWTLVRLRYQHLGECAVNLMLMPASIATLEGMFSGWGWIHSPLRNRLSLTTSSRLQVAAIIFFVKNERGLHRRNGGSVDDQIVDMELGEHVAVGARGEERDASPFFLESQRFAAILGKPAKLEHLLSTWHSFSLLAEVVLLHSFTAKLNIG</sequence>
<dbReference type="Proteomes" id="UP001239111">
    <property type="component" value="Chromosome 4"/>
</dbReference>
<keyword evidence="2" id="KW-1185">Reference proteome</keyword>
<evidence type="ECO:0000313" key="2">
    <source>
        <dbReference type="Proteomes" id="UP001239111"/>
    </source>
</evidence>